<proteinExistence type="predicted"/>
<dbReference type="Pfam" id="PF02229">
    <property type="entry name" value="PC4"/>
    <property type="match status" value="1"/>
</dbReference>
<feature type="domain" description="Transcriptional coactivator p15 (PC4) C-terminal" evidence="1">
    <location>
        <begin position="20"/>
        <end position="66"/>
    </location>
</feature>
<evidence type="ECO:0000313" key="3">
    <source>
        <dbReference type="Proteomes" id="UP000248132"/>
    </source>
</evidence>
<evidence type="ECO:0000313" key="2">
    <source>
        <dbReference type="EMBL" id="PYG87071.1"/>
    </source>
</evidence>
<dbReference type="InterPro" id="IPR003173">
    <property type="entry name" value="PC4_C"/>
</dbReference>
<reference evidence="2 3" key="1">
    <citation type="submission" date="2018-06" db="EMBL/GenBank/DDBJ databases">
        <title>Genomic Encyclopedia of Type Strains, Phase I: the one thousand microbial genomes (KMG-I) project.</title>
        <authorList>
            <person name="Kyrpides N."/>
        </authorList>
    </citation>
    <scope>NUCLEOTIDE SEQUENCE [LARGE SCALE GENOMIC DNA]</scope>
    <source>
        <strain evidence="2 3">DSM 19573</strain>
    </source>
</reference>
<comment type="caution">
    <text evidence="2">The sequence shown here is derived from an EMBL/GenBank/DDBJ whole genome shotgun (WGS) entry which is preliminary data.</text>
</comment>
<sequence>MAEVKYEITKNLGVLSENAKGWIKELNLVSWNDRAPKYDIREWSPEHDRMGKGITLTQEELAELKSLLNNIDL</sequence>
<protein>
    <recommendedName>
        <fullName evidence="1">Transcriptional coactivator p15 (PC4) C-terminal domain-containing protein</fullName>
    </recommendedName>
</protein>
<name>A0A318Y4Z6_9FIRM</name>
<dbReference type="RefSeq" id="WP_110462469.1">
    <property type="nucleotide sequence ID" value="NZ_QKMR01000014.1"/>
</dbReference>
<dbReference type="GO" id="GO:0006355">
    <property type="term" value="P:regulation of DNA-templated transcription"/>
    <property type="evidence" value="ECO:0007669"/>
    <property type="project" value="InterPro"/>
</dbReference>
<dbReference type="OrthoDB" id="7067273at2"/>
<dbReference type="Gene3D" id="2.30.31.70">
    <property type="match status" value="1"/>
</dbReference>
<dbReference type="Proteomes" id="UP000248132">
    <property type="component" value="Unassembled WGS sequence"/>
</dbReference>
<organism evidence="2 3">
    <name type="scientific">Ruminiclostridium sufflavum DSM 19573</name>
    <dbReference type="NCBI Taxonomy" id="1121337"/>
    <lineage>
        <taxon>Bacteria</taxon>
        <taxon>Bacillati</taxon>
        <taxon>Bacillota</taxon>
        <taxon>Clostridia</taxon>
        <taxon>Eubacteriales</taxon>
        <taxon>Oscillospiraceae</taxon>
        <taxon>Ruminiclostridium</taxon>
    </lineage>
</organism>
<dbReference type="GO" id="GO:0003677">
    <property type="term" value="F:DNA binding"/>
    <property type="evidence" value="ECO:0007669"/>
    <property type="project" value="InterPro"/>
</dbReference>
<dbReference type="InterPro" id="IPR017154">
    <property type="entry name" value="PC4-like"/>
</dbReference>
<keyword evidence="3" id="KW-1185">Reference proteome</keyword>
<dbReference type="EMBL" id="QKMR01000014">
    <property type="protein sequence ID" value="PYG87071.1"/>
    <property type="molecule type" value="Genomic_DNA"/>
</dbReference>
<dbReference type="AlphaFoldDB" id="A0A318Y4Z6"/>
<gene>
    <name evidence="2" type="ORF">LY28_02454</name>
</gene>
<dbReference type="PIRSF" id="PIRSF037246">
    <property type="entry name" value="UCP037246"/>
    <property type="match status" value="1"/>
</dbReference>
<accession>A0A318Y4Z6</accession>
<evidence type="ECO:0000259" key="1">
    <source>
        <dbReference type="Pfam" id="PF02229"/>
    </source>
</evidence>